<comment type="subcellular location">
    <subcellularLocation>
        <location evidence="1">Cell membrane</location>
        <topology evidence="1">Multi-pass membrane protein</topology>
    </subcellularLocation>
</comment>
<keyword evidence="3" id="KW-1003">Cell membrane</keyword>
<feature type="transmembrane region" description="Helical" evidence="7">
    <location>
        <begin position="165"/>
        <end position="185"/>
    </location>
</feature>
<evidence type="ECO:0000256" key="7">
    <source>
        <dbReference type="SAM" id="Phobius"/>
    </source>
</evidence>
<reference evidence="8" key="1">
    <citation type="submission" date="2020-05" db="EMBL/GenBank/DDBJ databases">
        <authorList>
            <person name="Chiriac C."/>
            <person name="Salcher M."/>
            <person name="Ghai R."/>
            <person name="Kavagutti S V."/>
        </authorList>
    </citation>
    <scope>NUCLEOTIDE SEQUENCE</scope>
</reference>
<proteinExistence type="predicted"/>
<dbReference type="Pfam" id="PF01925">
    <property type="entry name" value="TauE"/>
    <property type="match status" value="1"/>
</dbReference>
<organism evidence="8">
    <name type="scientific">freshwater metagenome</name>
    <dbReference type="NCBI Taxonomy" id="449393"/>
    <lineage>
        <taxon>unclassified sequences</taxon>
        <taxon>metagenomes</taxon>
        <taxon>ecological metagenomes</taxon>
    </lineage>
</organism>
<dbReference type="EMBL" id="CAFBNQ010000007">
    <property type="protein sequence ID" value="CAB4950522.1"/>
    <property type="molecule type" value="Genomic_DNA"/>
</dbReference>
<evidence type="ECO:0000256" key="6">
    <source>
        <dbReference type="ARBA" id="ARBA00023136"/>
    </source>
</evidence>
<feature type="transmembrane region" description="Helical" evidence="7">
    <location>
        <begin position="206"/>
        <end position="230"/>
    </location>
</feature>
<dbReference type="AlphaFoldDB" id="A0A6J6D0L9"/>
<evidence type="ECO:0000256" key="1">
    <source>
        <dbReference type="ARBA" id="ARBA00004651"/>
    </source>
</evidence>
<keyword evidence="5 7" id="KW-1133">Transmembrane helix</keyword>
<feature type="transmembrane region" description="Helical" evidence="7">
    <location>
        <begin position="105"/>
        <end position="122"/>
    </location>
</feature>
<keyword evidence="6 7" id="KW-0472">Membrane</keyword>
<accession>A0A6J6D0L9</accession>
<evidence type="ECO:0000256" key="3">
    <source>
        <dbReference type="ARBA" id="ARBA00022475"/>
    </source>
</evidence>
<dbReference type="PANTHER" id="PTHR30269">
    <property type="entry name" value="TRANSMEMBRANE PROTEIN YFCA"/>
    <property type="match status" value="1"/>
</dbReference>
<evidence type="ECO:0000256" key="4">
    <source>
        <dbReference type="ARBA" id="ARBA00022692"/>
    </source>
</evidence>
<evidence type="ECO:0000313" key="9">
    <source>
        <dbReference type="EMBL" id="CAB4950522.1"/>
    </source>
</evidence>
<evidence type="ECO:0000256" key="2">
    <source>
        <dbReference type="ARBA" id="ARBA00022448"/>
    </source>
</evidence>
<dbReference type="InterPro" id="IPR052017">
    <property type="entry name" value="TSUP"/>
</dbReference>
<protein>
    <submittedName>
        <fullName evidence="8">Unannotated protein</fullName>
    </submittedName>
</protein>
<sequence>MFADLTLYTFAFLALAAFCAGLIDAIAGGGGLIQLPALLIGLDKTETVVVLGTNKVPSIFGTTASALTYRRNIKVSSKLLVVMALPAFFGSMGGASLASLIPTEVLKPLVVVLLIAVLIYTWKRPQLGQIESMRHDEGKRLKIAAFAALVIGFYDGIIGPGTGSFLILTLVAVMGFAFLSASAIAKVVNVATNAGAILVFGFNGEIIWKVGLTLAVANVIGGLIGARIAIRGGSTLVRKVFMGITAALILKVAFDTYMALR</sequence>
<gene>
    <name evidence="8" type="ORF">UFOPK1541_00558</name>
    <name evidence="9" type="ORF">UFOPK3861_00149</name>
</gene>
<dbReference type="GO" id="GO:0005886">
    <property type="term" value="C:plasma membrane"/>
    <property type="evidence" value="ECO:0007669"/>
    <property type="project" value="UniProtKB-SubCell"/>
</dbReference>
<feature type="transmembrane region" description="Helical" evidence="7">
    <location>
        <begin position="143"/>
        <end position="159"/>
    </location>
</feature>
<evidence type="ECO:0000256" key="5">
    <source>
        <dbReference type="ARBA" id="ARBA00022989"/>
    </source>
</evidence>
<feature type="transmembrane region" description="Helical" evidence="7">
    <location>
        <begin position="79"/>
        <end position="99"/>
    </location>
</feature>
<feature type="transmembrane region" description="Helical" evidence="7">
    <location>
        <begin position="236"/>
        <end position="254"/>
    </location>
</feature>
<feature type="transmembrane region" description="Helical" evidence="7">
    <location>
        <begin position="6"/>
        <end position="27"/>
    </location>
</feature>
<name>A0A6J6D0L9_9ZZZZ</name>
<keyword evidence="4 7" id="KW-0812">Transmembrane</keyword>
<dbReference type="InterPro" id="IPR002781">
    <property type="entry name" value="TM_pro_TauE-like"/>
</dbReference>
<dbReference type="EMBL" id="CAEZTA010000063">
    <property type="protein sequence ID" value="CAB4555963.1"/>
    <property type="molecule type" value="Genomic_DNA"/>
</dbReference>
<evidence type="ECO:0000313" key="8">
    <source>
        <dbReference type="EMBL" id="CAB4555963.1"/>
    </source>
</evidence>
<keyword evidence="2" id="KW-0813">Transport</keyword>
<dbReference type="PANTHER" id="PTHR30269:SF0">
    <property type="entry name" value="MEMBRANE TRANSPORTER PROTEIN YFCA-RELATED"/>
    <property type="match status" value="1"/>
</dbReference>